<evidence type="ECO:0000313" key="6">
    <source>
        <dbReference type="EMBL" id="KOB62849.1"/>
    </source>
</evidence>
<evidence type="ECO:0000256" key="5">
    <source>
        <dbReference type="ARBA" id="ARBA00023242"/>
    </source>
</evidence>
<dbReference type="PANTHER" id="PTHR46062:SF1">
    <property type="entry name" value="LP12374P"/>
    <property type="match status" value="1"/>
</dbReference>
<dbReference type="STRING" id="104452.A0A0L7KIX8"/>
<keyword evidence="5" id="KW-0539">Nucleus</keyword>
<evidence type="ECO:0000256" key="3">
    <source>
        <dbReference type="ARBA" id="ARBA00023125"/>
    </source>
</evidence>
<keyword evidence="2" id="KW-0805">Transcription regulation</keyword>
<evidence type="ECO:0000256" key="1">
    <source>
        <dbReference type="ARBA" id="ARBA00004123"/>
    </source>
</evidence>
<accession>A0A0L7KIX8</accession>
<gene>
    <name evidence="6" type="ORF">OBRU01_18803</name>
</gene>
<organism evidence="6 7">
    <name type="scientific">Operophtera brumata</name>
    <name type="common">Winter moth</name>
    <name type="synonym">Phalaena brumata</name>
    <dbReference type="NCBI Taxonomy" id="104452"/>
    <lineage>
        <taxon>Eukaryota</taxon>
        <taxon>Metazoa</taxon>
        <taxon>Ecdysozoa</taxon>
        <taxon>Arthropoda</taxon>
        <taxon>Hexapoda</taxon>
        <taxon>Insecta</taxon>
        <taxon>Pterygota</taxon>
        <taxon>Neoptera</taxon>
        <taxon>Endopterygota</taxon>
        <taxon>Lepidoptera</taxon>
        <taxon>Glossata</taxon>
        <taxon>Ditrysia</taxon>
        <taxon>Geometroidea</taxon>
        <taxon>Geometridae</taxon>
        <taxon>Larentiinae</taxon>
        <taxon>Operophtera</taxon>
    </lineage>
</organism>
<protein>
    <submittedName>
        <fullName evidence="6">Putative sterol regulatory element-binding protein 1</fullName>
    </submittedName>
</protein>
<dbReference type="GO" id="GO:0005634">
    <property type="term" value="C:nucleus"/>
    <property type="evidence" value="ECO:0007669"/>
    <property type="project" value="UniProtKB-SubCell"/>
</dbReference>
<evidence type="ECO:0000313" key="7">
    <source>
        <dbReference type="Proteomes" id="UP000037510"/>
    </source>
</evidence>
<sequence>MAYKSRRGLLSLAQCRDERAAERTSETILKVCDIAGAKLADSLAYYCCRKPTQLMMLMQVLCCDWLLEVRAGVWEADALARTAPQAQLRAFQRDLHSLRRLSQDLPSAVCRMMAGAAPRRTQQLLDSSLRPRFNRSSIICGKERALEGGGGEGERAVALYMACKHLPAAVLAAPGERAGMLAQAAATLQKIGHRSRLPHCYHLMKSFGTLPSAP</sequence>
<dbReference type="GO" id="GO:0000978">
    <property type="term" value="F:RNA polymerase II cis-regulatory region sequence-specific DNA binding"/>
    <property type="evidence" value="ECO:0007669"/>
    <property type="project" value="TreeGrafter"/>
</dbReference>
<reference evidence="6 7" key="1">
    <citation type="journal article" date="2015" name="Genome Biol. Evol.">
        <title>The genome of winter moth (Operophtera brumata) provides a genomic perspective on sexual dimorphism and phenology.</title>
        <authorList>
            <person name="Derks M.F."/>
            <person name="Smit S."/>
            <person name="Salis L."/>
            <person name="Schijlen E."/>
            <person name="Bossers A."/>
            <person name="Mateman C."/>
            <person name="Pijl A.S."/>
            <person name="de Ridder D."/>
            <person name="Groenen M.A."/>
            <person name="Visser M.E."/>
            <person name="Megens H.J."/>
        </authorList>
    </citation>
    <scope>NUCLEOTIDE SEQUENCE [LARGE SCALE GENOMIC DNA]</scope>
    <source>
        <strain evidence="6">WM2013NL</strain>
        <tissue evidence="6">Head and thorax</tissue>
    </source>
</reference>
<dbReference type="EMBL" id="JTDY01009742">
    <property type="protein sequence ID" value="KOB62849.1"/>
    <property type="molecule type" value="Genomic_DNA"/>
</dbReference>
<comment type="subcellular location">
    <subcellularLocation>
        <location evidence="1">Nucleus</location>
    </subcellularLocation>
</comment>
<evidence type="ECO:0000256" key="2">
    <source>
        <dbReference type="ARBA" id="ARBA00023015"/>
    </source>
</evidence>
<dbReference type="PANTHER" id="PTHR46062">
    <property type="entry name" value="STEROL REGULATORY ELEMENT-BINDING PROTEIN"/>
    <property type="match status" value="1"/>
</dbReference>
<evidence type="ECO:0000256" key="4">
    <source>
        <dbReference type="ARBA" id="ARBA00023163"/>
    </source>
</evidence>
<dbReference type="Proteomes" id="UP000037510">
    <property type="component" value="Unassembled WGS sequence"/>
</dbReference>
<keyword evidence="3" id="KW-0238">DNA-binding</keyword>
<dbReference type="AlphaFoldDB" id="A0A0L7KIX8"/>
<comment type="caution">
    <text evidence="6">The sequence shown here is derived from an EMBL/GenBank/DDBJ whole genome shotgun (WGS) entry which is preliminary data.</text>
</comment>
<keyword evidence="4" id="KW-0804">Transcription</keyword>
<name>A0A0L7KIX8_OPEBR</name>
<dbReference type="GO" id="GO:0000981">
    <property type="term" value="F:DNA-binding transcription factor activity, RNA polymerase II-specific"/>
    <property type="evidence" value="ECO:0007669"/>
    <property type="project" value="TreeGrafter"/>
</dbReference>
<proteinExistence type="predicted"/>
<keyword evidence="7" id="KW-1185">Reference proteome</keyword>